<dbReference type="InterPro" id="IPR052721">
    <property type="entry name" value="ET_Amicyanin"/>
</dbReference>
<feature type="chain" id="PRO_5002655036" evidence="1">
    <location>
        <begin position="30"/>
        <end position="112"/>
    </location>
</feature>
<dbReference type="PROSITE" id="PS51318">
    <property type="entry name" value="TAT"/>
    <property type="match status" value="1"/>
</dbReference>
<sequence>MTKIDRRAMFRLVGTGLALLPLTALTARAARHAGAAVTMSGMAFAPASLTVKAGTAVAFMNEDGAPHTATGDGWDTGRLNRGDSTEIAFDTPGTYAYACAIHPSMKGTIIVE</sequence>
<dbReference type="InterPro" id="IPR006311">
    <property type="entry name" value="TAT_signal"/>
</dbReference>
<feature type="signal peptide" evidence="1">
    <location>
        <begin position="1"/>
        <end position="29"/>
    </location>
</feature>
<dbReference type="RefSeq" id="WP_005860051.1">
    <property type="nucleotide sequence ID" value="NZ_AAYA01000008.1"/>
</dbReference>
<dbReference type="PANTHER" id="PTHR36507">
    <property type="entry name" value="BLL1555 PROTEIN"/>
    <property type="match status" value="1"/>
</dbReference>
<dbReference type="EMBL" id="AAYA01000008">
    <property type="protein sequence ID" value="EBA07660.1"/>
    <property type="molecule type" value="Genomic_DNA"/>
</dbReference>
<accession>A3K559</accession>
<dbReference type="InterPro" id="IPR028096">
    <property type="entry name" value="EfeO_Cupredoxin"/>
</dbReference>
<dbReference type="eggNOG" id="COG3794">
    <property type="taxonomic scope" value="Bacteria"/>
</dbReference>
<name>A3K559_SAGS3</name>
<keyword evidence="4" id="KW-1185">Reference proteome</keyword>
<comment type="caution">
    <text evidence="3">The sequence shown here is derived from an EMBL/GenBank/DDBJ whole genome shotgun (WGS) entry which is preliminary data.</text>
</comment>
<dbReference type="Proteomes" id="UP000005713">
    <property type="component" value="Unassembled WGS sequence"/>
</dbReference>
<keyword evidence="1" id="KW-0732">Signal</keyword>
<evidence type="ECO:0000313" key="4">
    <source>
        <dbReference type="Proteomes" id="UP000005713"/>
    </source>
</evidence>
<evidence type="ECO:0000259" key="2">
    <source>
        <dbReference type="Pfam" id="PF13473"/>
    </source>
</evidence>
<dbReference type="AlphaFoldDB" id="A3K559"/>
<reference evidence="3 4" key="1">
    <citation type="submission" date="2006-06" db="EMBL/GenBank/DDBJ databases">
        <authorList>
            <person name="Moran M.A."/>
            <person name="Ferriera S."/>
            <person name="Johnson J."/>
            <person name="Kravitz S."/>
            <person name="Beeson K."/>
            <person name="Sutton G."/>
            <person name="Rogers Y.-H."/>
            <person name="Friedman R."/>
            <person name="Frazier M."/>
            <person name="Venter J.C."/>
        </authorList>
    </citation>
    <scope>NUCLEOTIDE SEQUENCE [LARGE SCALE GENOMIC DNA]</scope>
    <source>
        <strain evidence="3 4">E-37</strain>
    </source>
</reference>
<gene>
    <name evidence="3" type="ORF">SSE37_13778</name>
</gene>
<organism evidence="3 4">
    <name type="scientific">Sagittula stellata (strain ATCC 700073 / DSM 11524 / E-37)</name>
    <dbReference type="NCBI Taxonomy" id="388399"/>
    <lineage>
        <taxon>Bacteria</taxon>
        <taxon>Pseudomonadati</taxon>
        <taxon>Pseudomonadota</taxon>
        <taxon>Alphaproteobacteria</taxon>
        <taxon>Rhodobacterales</taxon>
        <taxon>Roseobacteraceae</taxon>
        <taxon>Sagittula</taxon>
    </lineage>
</organism>
<dbReference type="Gene3D" id="2.60.40.420">
    <property type="entry name" value="Cupredoxins - blue copper proteins"/>
    <property type="match status" value="1"/>
</dbReference>
<feature type="domain" description="EfeO-type cupredoxin-like" evidence="2">
    <location>
        <begin position="23"/>
        <end position="111"/>
    </location>
</feature>
<proteinExistence type="predicted"/>
<dbReference type="Pfam" id="PF13473">
    <property type="entry name" value="Cupredoxin_1"/>
    <property type="match status" value="1"/>
</dbReference>
<evidence type="ECO:0000256" key="1">
    <source>
        <dbReference type="SAM" id="SignalP"/>
    </source>
</evidence>
<protein>
    <submittedName>
        <fullName evidence="3">Copper-binding protein, plastocyanin/azurin family</fullName>
    </submittedName>
</protein>
<dbReference type="PANTHER" id="PTHR36507:SF1">
    <property type="entry name" value="BLL1555 PROTEIN"/>
    <property type="match status" value="1"/>
</dbReference>
<evidence type="ECO:0000313" key="3">
    <source>
        <dbReference type="EMBL" id="EBA07660.1"/>
    </source>
</evidence>
<dbReference type="SUPFAM" id="SSF49503">
    <property type="entry name" value="Cupredoxins"/>
    <property type="match status" value="1"/>
</dbReference>
<dbReference type="InterPro" id="IPR008972">
    <property type="entry name" value="Cupredoxin"/>
</dbReference>